<evidence type="ECO:0000313" key="2">
    <source>
        <dbReference type="Proteomes" id="UP000805649"/>
    </source>
</evidence>
<organism evidence="1 2">
    <name type="scientific">Colletotrichum truncatum</name>
    <name type="common">Anthracnose fungus</name>
    <name type="synonym">Colletotrichum capsici</name>
    <dbReference type="NCBI Taxonomy" id="5467"/>
    <lineage>
        <taxon>Eukaryota</taxon>
        <taxon>Fungi</taxon>
        <taxon>Dikarya</taxon>
        <taxon>Ascomycota</taxon>
        <taxon>Pezizomycotina</taxon>
        <taxon>Sordariomycetes</taxon>
        <taxon>Hypocreomycetidae</taxon>
        <taxon>Glomerellales</taxon>
        <taxon>Glomerellaceae</taxon>
        <taxon>Colletotrichum</taxon>
        <taxon>Colletotrichum truncatum species complex</taxon>
    </lineage>
</organism>
<keyword evidence="2" id="KW-1185">Reference proteome</keyword>
<sequence>MKIFILHAIVGLLNHSITTTASPHHALSPRDTNFIPPPPKPEPIELVRLPLPPGISSNTPGSCDERANPRRTGCMRVKSERDFQSGSFLPDGKHVLALVPFIGAPPAPEPASIYNGSQIIIIKTDGTYFPNGDSWKCITCGIPVENAIGRSTAMDYPQAFIDGKRILFGTNIADCGNHLLTSEECTPDKTHIYPIRWNTSPDGSGSGGAIRELRLHPDNVHLGFSSFTTGAKLGQFGYFSRLQFNPKPTTGLPLAPRYDLLNVYRMYRENGPNTLSIRGDQLYINESAVVVGELRGFSGRGDEIVYVGNPVESSNLDVFAANMQTGRVRRITAHPEYVDPIDHSPDGRWWAIMDTRDTDRQMFLSGMRNVPPITDLVTTLVTSATRNNGQRRFFVPYLLDNAGDRQNYYGQKINGPGFSAPGSGDFRDPEWNGQADPRWSPDSTQLVYWEAHVEFPACGGANPLPCYSSKEPDGKDIRIILAKFTGRKPSKYVPVAPVPDEIPWGELYVPGSAEPERTALKPGRFTLQARVSGYADVRIDHTVESTEPNQVAVTYHNYSDDGITFLNGWENVTSIIKSPTLNHVDWYSDLVQVGSRGIRNTKKTSVDGFHLDIDVLTNFFNANGTMTTTIGDKVYKQPLNNA</sequence>
<protein>
    <submittedName>
        <fullName evidence="1">Saponin hydrolase</fullName>
    </submittedName>
</protein>
<gene>
    <name evidence="1" type="ORF">CTRU02_208110</name>
</gene>
<evidence type="ECO:0000313" key="1">
    <source>
        <dbReference type="EMBL" id="KAL0935896.1"/>
    </source>
</evidence>
<dbReference type="EMBL" id="VUJX02000005">
    <property type="protein sequence ID" value="KAL0935896.1"/>
    <property type="molecule type" value="Genomic_DNA"/>
</dbReference>
<proteinExistence type="predicted"/>
<accession>A0ACC3YVC9</accession>
<reference evidence="1 2" key="1">
    <citation type="journal article" date="2020" name="Phytopathology">
        <title>Genome Sequence Resources of Colletotrichum truncatum, C. plurivorum, C. musicola, and C. sojae: Four Species Pathogenic to Soybean (Glycine max).</title>
        <authorList>
            <person name="Rogerio F."/>
            <person name="Boufleur T.R."/>
            <person name="Ciampi-Guillardi M."/>
            <person name="Sukno S.A."/>
            <person name="Thon M.R."/>
            <person name="Massola Junior N.S."/>
            <person name="Baroncelli R."/>
        </authorList>
    </citation>
    <scope>NUCLEOTIDE SEQUENCE [LARGE SCALE GENOMIC DNA]</scope>
    <source>
        <strain evidence="1 2">CMES1059</strain>
    </source>
</reference>
<keyword evidence="1" id="KW-0378">Hydrolase</keyword>
<comment type="caution">
    <text evidence="1">The sequence shown here is derived from an EMBL/GenBank/DDBJ whole genome shotgun (WGS) entry which is preliminary data.</text>
</comment>
<name>A0ACC3YVC9_COLTU</name>
<dbReference type="Proteomes" id="UP000805649">
    <property type="component" value="Unassembled WGS sequence"/>
</dbReference>